<name>A0AAQ0LIW5_9BACE</name>
<evidence type="ECO:0000313" key="4">
    <source>
        <dbReference type="Proteomes" id="UP000284772"/>
    </source>
</evidence>
<dbReference type="EMBL" id="QRWT01000057">
    <property type="protein sequence ID" value="RGT43878.1"/>
    <property type="molecule type" value="Genomic_DNA"/>
</dbReference>
<dbReference type="EC" id="2.3.1.30" evidence="2"/>
<organism evidence="3 4">
    <name type="scientific">Bacteroides intestinalis</name>
    <dbReference type="NCBI Taxonomy" id="329854"/>
    <lineage>
        <taxon>Bacteria</taxon>
        <taxon>Pseudomonadati</taxon>
        <taxon>Bacteroidota</taxon>
        <taxon>Bacteroidia</taxon>
        <taxon>Bacteroidales</taxon>
        <taxon>Bacteroidaceae</taxon>
        <taxon>Bacteroides</taxon>
    </lineage>
</organism>
<evidence type="ECO:0000256" key="1">
    <source>
        <dbReference type="ARBA" id="ARBA00007274"/>
    </source>
</evidence>
<comment type="similarity">
    <text evidence="1 2">Belongs to the transferase hexapeptide repeat family.</text>
</comment>
<accession>A0AAQ0LIW5</accession>
<dbReference type="PANTHER" id="PTHR43300">
    <property type="entry name" value="ACETYLTRANSFERASE"/>
    <property type="match status" value="1"/>
</dbReference>
<dbReference type="GO" id="GO:0005737">
    <property type="term" value="C:cytoplasm"/>
    <property type="evidence" value="ECO:0007669"/>
    <property type="project" value="InterPro"/>
</dbReference>
<dbReference type="InterPro" id="IPR050179">
    <property type="entry name" value="Trans_hexapeptide_repeat"/>
</dbReference>
<dbReference type="Proteomes" id="UP000284772">
    <property type="component" value="Unassembled WGS sequence"/>
</dbReference>
<keyword evidence="2" id="KW-0012">Acyltransferase</keyword>
<evidence type="ECO:0000313" key="3">
    <source>
        <dbReference type="EMBL" id="RGT43878.1"/>
    </source>
</evidence>
<dbReference type="AlphaFoldDB" id="A0AAQ0LIW5"/>
<dbReference type="InterPro" id="IPR011004">
    <property type="entry name" value="Trimer_LpxA-like_sf"/>
</dbReference>
<dbReference type="PIRSF" id="PIRSF000441">
    <property type="entry name" value="CysE"/>
    <property type="match status" value="1"/>
</dbReference>
<dbReference type="InterPro" id="IPR005881">
    <property type="entry name" value="Ser_O-AcTrfase"/>
</dbReference>
<comment type="catalytic activity">
    <reaction evidence="2">
        <text>L-serine + acetyl-CoA = O-acetyl-L-serine + CoA</text>
        <dbReference type="Rhea" id="RHEA:24560"/>
        <dbReference type="ChEBI" id="CHEBI:33384"/>
        <dbReference type="ChEBI" id="CHEBI:57287"/>
        <dbReference type="ChEBI" id="CHEBI:57288"/>
        <dbReference type="ChEBI" id="CHEBI:58340"/>
        <dbReference type="EC" id="2.3.1.30"/>
    </reaction>
</comment>
<dbReference type="GO" id="GO:0009001">
    <property type="term" value="F:serine O-acetyltransferase activity"/>
    <property type="evidence" value="ECO:0007669"/>
    <property type="project" value="UniProtKB-EC"/>
</dbReference>
<protein>
    <recommendedName>
        <fullName evidence="2">Serine acetyltransferase</fullName>
        <ecNumber evidence="2">2.3.1.30</ecNumber>
    </recommendedName>
</protein>
<dbReference type="SUPFAM" id="SSF51161">
    <property type="entry name" value="Trimeric LpxA-like enzymes"/>
    <property type="match status" value="1"/>
</dbReference>
<dbReference type="Gene3D" id="2.160.10.10">
    <property type="entry name" value="Hexapeptide repeat proteins"/>
    <property type="match status" value="1"/>
</dbReference>
<comment type="caution">
    <text evidence="3">The sequence shown here is derived from an EMBL/GenBank/DDBJ whole genome shotgun (WGS) entry which is preliminary data.</text>
</comment>
<keyword evidence="2" id="KW-0808">Transferase</keyword>
<dbReference type="GO" id="GO:0006535">
    <property type="term" value="P:cysteine biosynthetic process from serine"/>
    <property type="evidence" value="ECO:0007669"/>
    <property type="project" value="InterPro"/>
</dbReference>
<evidence type="ECO:0000256" key="2">
    <source>
        <dbReference type="PIRNR" id="PIRNR000441"/>
    </source>
</evidence>
<reference evidence="3 4" key="1">
    <citation type="submission" date="2018-08" db="EMBL/GenBank/DDBJ databases">
        <title>A genome reference for cultivated species of the human gut microbiota.</title>
        <authorList>
            <person name="Zou Y."/>
            <person name="Xue W."/>
            <person name="Luo G."/>
        </authorList>
    </citation>
    <scope>NUCLEOTIDE SEQUENCE [LARGE SCALE GENOMIC DNA]</scope>
    <source>
        <strain evidence="3 4">AF19-10AC</strain>
    </source>
</reference>
<dbReference type="RefSeq" id="WP_118448995.1">
    <property type="nucleotide sequence ID" value="NZ_CDQQ01000428.1"/>
</dbReference>
<gene>
    <name evidence="3" type="ORF">DWX27_23800</name>
</gene>
<sequence>MINITLQLMGGGRLVADYKKFQTWHKKSFLSMFFGLPEFRYLFFYRLRTNSLIFRILLKPLQLFNCHNLFIGCSDIGGGLFIEHGFSTIISCAKMGENCMINQQVTIGWKSIIGNNVKIRTGAFIKDRVVISNDVIIGAGAVVIRDVPPHSIVVGTPARVIKTRNSESEPWIEIS</sequence>
<proteinExistence type="inferred from homology"/>
<dbReference type="PANTHER" id="PTHR43300:SF7">
    <property type="entry name" value="UDP-N-ACETYLBACILLOSAMINE N-ACETYLTRANSFERASE"/>
    <property type="match status" value="1"/>
</dbReference>